<dbReference type="Proteomes" id="UP001148838">
    <property type="component" value="Unassembled WGS sequence"/>
</dbReference>
<protein>
    <submittedName>
        <fullName evidence="1">Uncharacterized protein</fullName>
    </submittedName>
</protein>
<sequence>MKTKTLFSESAEYLILCSLVLRSHTENRSEIVHYDIKQYGSILTHRYQLRVKMATAVSLVSALLNRMHYEVVSYMTLKYIHIILHLFSLPLLSQRLHSVVEIEKKSNFRKFYREKESLWCYRSDGSSNDGHLQRQSWKHYRIRSKGLYHVNFDSTTAEASQDLKLGSERKQAYHSLKPPAWLSRLRRLSAGLKLRSGSILAWTDYLSNIVNSSVKRHHYKNNSYSEMRGNLYVFTKHFTTHGYCNNSTKCGLHSLPSPPPLLYSVTRDMSFRGIADSRVYLLLFHIFRHLLPFRRNKSKLPVGHKTSLRFLDSRLDDKSFSTE</sequence>
<evidence type="ECO:0000313" key="2">
    <source>
        <dbReference type="Proteomes" id="UP001148838"/>
    </source>
</evidence>
<keyword evidence="2" id="KW-1185">Reference proteome</keyword>
<organism evidence="1 2">
    <name type="scientific">Periplaneta americana</name>
    <name type="common">American cockroach</name>
    <name type="synonym">Blatta americana</name>
    <dbReference type="NCBI Taxonomy" id="6978"/>
    <lineage>
        <taxon>Eukaryota</taxon>
        <taxon>Metazoa</taxon>
        <taxon>Ecdysozoa</taxon>
        <taxon>Arthropoda</taxon>
        <taxon>Hexapoda</taxon>
        <taxon>Insecta</taxon>
        <taxon>Pterygota</taxon>
        <taxon>Neoptera</taxon>
        <taxon>Polyneoptera</taxon>
        <taxon>Dictyoptera</taxon>
        <taxon>Blattodea</taxon>
        <taxon>Blattoidea</taxon>
        <taxon>Blattidae</taxon>
        <taxon>Blattinae</taxon>
        <taxon>Periplaneta</taxon>
    </lineage>
</organism>
<gene>
    <name evidence="1" type="ORF">ANN_14251</name>
</gene>
<evidence type="ECO:0000313" key="1">
    <source>
        <dbReference type="EMBL" id="KAJ4438310.1"/>
    </source>
</evidence>
<reference evidence="1 2" key="1">
    <citation type="journal article" date="2022" name="Allergy">
        <title>Genome assembly and annotation of Periplaneta americana reveal a comprehensive cockroach allergen profile.</title>
        <authorList>
            <person name="Wang L."/>
            <person name="Xiong Q."/>
            <person name="Saelim N."/>
            <person name="Wang L."/>
            <person name="Nong W."/>
            <person name="Wan A.T."/>
            <person name="Shi M."/>
            <person name="Liu X."/>
            <person name="Cao Q."/>
            <person name="Hui J.H.L."/>
            <person name="Sookrung N."/>
            <person name="Leung T.F."/>
            <person name="Tungtrongchitr A."/>
            <person name="Tsui S.K.W."/>
        </authorList>
    </citation>
    <scope>NUCLEOTIDE SEQUENCE [LARGE SCALE GENOMIC DNA]</scope>
    <source>
        <strain evidence="1">PWHHKU_190912</strain>
    </source>
</reference>
<proteinExistence type="predicted"/>
<dbReference type="EMBL" id="JAJSOF020000019">
    <property type="protein sequence ID" value="KAJ4438310.1"/>
    <property type="molecule type" value="Genomic_DNA"/>
</dbReference>
<accession>A0ABQ8SVT4</accession>
<name>A0ABQ8SVT4_PERAM</name>
<comment type="caution">
    <text evidence="1">The sequence shown here is derived from an EMBL/GenBank/DDBJ whole genome shotgun (WGS) entry which is preliminary data.</text>
</comment>